<dbReference type="GO" id="GO:0030430">
    <property type="term" value="C:host cell cytoplasm"/>
    <property type="evidence" value="ECO:0007669"/>
    <property type="project" value="UniProtKB-SubCell"/>
</dbReference>
<keyword evidence="6 14" id="KW-0964">Secreted</keyword>
<dbReference type="PROSITE" id="PS52053">
    <property type="entry name" value="NEL"/>
    <property type="match status" value="1"/>
</dbReference>
<dbReference type="InterPro" id="IPR001611">
    <property type="entry name" value="Leu-rich_rpt"/>
</dbReference>
<organism evidence="16 17">
    <name type="scientific">Pseudomonas mucidolens</name>
    <dbReference type="NCBI Taxonomy" id="46679"/>
    <lineage>
        <taxon>Bacteria</taxon>
        <taxon>Pseudomonadati</taxon>
        <taxon>Pseudomonadota</taxon>
        <taxon>Gammaproteobacteria</taxon>
        <taxon>Pseudomonadales</taxon>
        <taxon>Pseudomonadaceae</taxon>
        <taxon>Pseudomonas</taxon>
    </lineage>
</organism>
<dbReference type="PROSITE" id="PS51450">
    <property type="entry name" value="LRR"/>
    <property type="match status" value="1"/>
</dbReference>
<keyword evidence="13 14" id="KW-1035">Host cytoplasm</keyword>
<dbReference type="Gene3D" id="3.80.10.10">
    <property type="entry name" value="Ribonuclease Inhibitor"/>
    <property type="match status" value="1"/>
</dbReference>
<proteinExistence type="inferred from homology"/>
<comment type="PTM">
    <text evidence="14">Ubiquitinated in the presence of host E1 ubiquitin-activating enzyme, E2 ubiquitin-conjugating enzyme and ubiquitin.</text>
</comment>
<dbReference type="InterPro" id="IPR051071">
    <property type="entry name" value="LRR-bact_E3_ubiq_ligases"/>
</dbReference>
<dbReference type="InterPro" id="IPR029487">
    <property type="entry name" value="NEL_dom"/>
</dbReference>
<dbReference type="EC" id="2.3.2.27" evidence="5"/>
<keyword evidence="17" id="KW-1185">Reference proteome</keyword>
<keyword evidence="11 14" id="KW-0832">Ubl conjugation</keyword>
<reference evidence="17" key="1">
    <citation type="submission" date="2016-10" db="EMBL/GenBank/DDBJ databases">
        <authorList>
            <person name="Varghese N."/>
            <person name="Submissions S."/>
        </authorList>
    </citation>
    <scope>NUCLEOTIDE SEQUENCE [LARGE SCALE GENOMIC DNA]</scope>
    <source>
        <strain evidence="17">LMG 2223</strain>
    </source>
</reference>
<dbReference type="GO" id="GO:0005576">
    <property type="term" value="C:extracellular region"/>
    <property type="evidence" value="ECO:0007669"/>
    <property type="project" value="UniProtKB-SubCell"/>
</dbReference>
<dbReference type="GO" id="GO:0016567">
    <property type="term" value="P:protein ubiquitination"/>
    <property type="evidence" value="ECO:0007669"/>
    <property type="project" value="InterPro"/>
</dbReference>
<feature type="domain" description="NEL" evidence="15">
    <location>
        <begin position="1282"/>
        <end position="1569"/>
    </location>
</feature>
<comment type="similarity">
    <text evidence="4 14">Belongs to the LRR-containing bacterial E3 ligase family.</text>
</comment>
<dbReference type="EMBL" id="LT629802">
    <property type="protein sequence ID" value="SDU93441.1"/>
    <property type="molecule type" value="Genomic_DNA"/>
</dbReference>
<dbReference type="Pfam" id="PF20178">
    <property type="entry name" value="ToxA_N"/>
    <property type="match status" value="1"/>
</dbReference>
<keyword evidence="12" id="KW-0843">Virulence</keyword>
<evidence type="ECO:0000256" key="3">
    <source>
        <dbReference type="ARBA" id="ARBA00004613"/>
    </source>
</evidence>
<dbReference type="InterPro" id="IPR046673">
    <property type="entry name" value="ToxA_N"/>
</dbReference>
<evidence type="ECO:0000256" key="2">
    <source>
        <dbReference type="ARBA" id="ARBA00004192"/>
    </source>
</evidence>
<dbReference type="PANTHER" id="PTHR47114:SF2">
    <property type="entry name" value="OLIGODENDROCYTE-MYELIN GLYCOPROTEIN"/>
    <property type="match status" value="1"/>
</dbReference>
<dbReference type="GO" id="GO:0061630">
    <property type="term" value="F:ubiquitin protein ligase activity"/>
    <property type="evidence" value="ECO:0007669"/>
    <property type="project" value="UniProtKB-EC"/>
</dbReference>
<name>A0A1H2MKI9_9PSED</name>
<gene>
    <name evidence="16" type="ORF">SAMN05216202_1862</name>
</gene>
<evidence type="ECO:0000256" key="10">
    <source>
        <dbReference type="ARBA" id="ARBA00022786"/>
    </source>
</evidence>
<dbReference type="Gene3D" id="1.20.58.360">
    <property type="entry name" value="Shigella T3SS effector IpaH defines"/>
    <property type="match status" value="1"/>
</dbReference>
<dbReference type="InterPro" id="IPR032675">
    <property type="entry name" value="LRR_dom_sf"/>
</dbReference>
<evidence type="ECO:0000256" key="13">
    <source>
        <dbReference type="ARBA" id="ARBA00023200"/>
    </source>
</evidence>
<comment type="subcellular location">
    <subcellularLocation>
        <location evidence="2">Host cytoplasm</location>
    </subcellularLocation>
    <subcellularLocation>
        <location evidence="3">Secreted</location>
    </subcellularLocation>
</comment>
<comment type="catalytic activity">
    <reaction evidence="1">
        <text>S-ubiquitinyl-[E2 ubiquitin-conjugating enzyme]-L-cysteine + [acceptor protein]-L-lysine = [E2 ubiquitin-conjugating enzyme]-L-cysteine + N(6)-ubiquitinyl-[acceptor protein]-L-lysine.</text>
        <dbReference type="EC" id="2.3.2.27"/>
    </reaction>
</comment>
<evidence type="ECO:0000256" key="11">
    <source>
        <dbReference type="ARBA" id="ARBA00022843"/>
    </source>
</evidence>
<evidence type="ECO:0000256" key="8">
    <source>
        <dbReference type="ARBA" id="ARBA00022679"/>
    </source>
</evidence>
<evidence type="ECO:0000313" key="17">
    <source>
        <dbReference type="Proteomes" id="UP000198600"/>
    </source>
</evidence>
<evidence type="ECO:0000256" key="9">
    <source>
        <dbReference type="ARBA" id="ARBA00022737"/>
    </source>
</evidence>
<evidence type="ECO:0000256" key="5">
    <source>
        <dbReference type="ARBA" id="ARBA00012483"/>
    </source>
</evidence>
<evidence type="ECO:0000256" key="7">
    <source>
        <dbReference type="ARBA" id="ARBA00022614"/>
    </source>
</evidence>
<dbReference type="SUPFAM" id="SSF52058">
    <property type="entry name" value="L domain-like"/>
    <property type="match status" value="1"/>
</dbReference>
<keyword evidence="9" id="KW-0677">Repeat</keyword>
<protein>
    <recommendedName>
        <fullName evidence="5">RING-type E3 ubiquitin transferase</fullName>
        <ecNumber evidence="5">2.3.2.27</ecNumber>
    </recommendedName>
</protein>
<accession>A0A1H2MKI9</accession>
<keyword evidence="8 14" id="KW-0808">Transferase</keyword>
<sequence length="1569" mass="176397">MPKWLLDAEPRLIDALKSSMALSHDYHVKVGKQFGELESVEQYCAPLLSAELQRRFPGALDVHHDHVSLVHVHIDGFDPLFLRLHQHLIHAEPKTLLWAALQNFSADEALEGGMHPQSAILKDAQRDRPSPVRPYEFAAACRALDLGLKYQLYLQQFLGVAATGAVTLTAEQSTTHENLQRLKTYDMQVDAHIAFLSKKVSEPVYKTLIALLVPDSGSGVKGTVYLDGKPLVISTLSILDTQVDGIIVFSSDTVLMHPDNRVILYIPNDPETPFCEYASLAQMTAELRRRLLDPTYLRFFTCFIALEAKPAFLQRVSENPEHLFLTTPVTDLAPAEYLVSVQLKNMFADARQLAVPTGVLDAAERERRWQLYKNVGLALVNVAALFVPELGALMLAVAAVKMLGEVFEGVESWARGDIDHAREHFLNVAKDIALTAAVAVGGVVLQKAVIRLSQASKAFLEDFEPVLQEDGSARLWNKNLEPYEANPKPGPSHEPDALGIITVDDKHYVEVDGKTYQVRFDQTLKQWRTVHPNRINAFQPALLHNQQGAWQHAHEWPLEWQGSSTLIGRLGRDVSKLEPQALRCAQKLTDTSEDVMRRVHLEHLAPPLLLSDTLERFVIDRKITRFISQMSSGLHNDPEAAELQLRLLPLLPRWPQGKGLQVGARASQNISHYGHEQWATTSRIELPETVLKQGRVLESVLEQLSAQQRQVLLATEDGTNHTALLQTLVRMLGEQAQQQRWQLFEGLYARFNRSTLEETRALERAFPGLPKRVAQRLAETANEQELLSLRSAKVPLTLAEHARLHLHDVRLNRAFEGFYLQSLDNPDTLTLARHFSPRLPGWPADIQLEVREHSVVGKVLCRWGDESSSHPQVLVKTAHRYRRYQAEDQLYRAVPGSEACLFEALLSALPEVQSPVSADVESFAGALAEIAIKDRDESARVLGMQRLNRGFRAPSRMPDGRVGYPLCGLSAVRYQRGLQRRVRALYPDFTDEQVVEYLDALVEGGLDPLSVVRGRKREGRALVQSLQTWLDAAMMEMPSSDTIYDYADGRFEMGHVILQAWKRNPEHIPWATDEAVYSVNLDGLRVGDLPVLPANIRLSHIHELSLSNLNCRDTADNFLSHFPSLTKLEMDNNRMTHLPQQLTQMPNLRRLSMARNLLRLQSEDIKVINQLSELETLNLNDNSIGPLLDLSLLPKLRRVSLRRTLIEEWPPGLITRPLLQSADLRDNAIVEIPEQVYQAPTSVSLNVTLSGNPLSAASRLRLARSILQGGDSMGIHSEELLTQAAAFEFWTGGVTGSEARQRETLWNQLQADPAADDFFVMLSRLTVTADAQSVRQDLSRRVWEMIESAAQSSTLRQDLFDLAASPRSCTDSVALTFSALEVQVELARVATHGSPRKDELIKLARRLFRLDQVQKIAAEHYSASLESGGPSLDELEVHLAYRVGLAQTLDLPGQPWSMQFKSLAGVSPADLKVAKTRVEMAEKSPELQRYVSTRDFWRDYVASAHKAEFNTRTGPFYEELNGLLRRSPDMSSERYLNEASGVRRHMEETIDQWYLEKTYIYLPGAAFLM</sequence>
<feature type="active site" description="Glycyl thioester intermediate" evidence="14">
    <location>
        <position position="1369"/>
    </location>
</feature>
<evidence type="ECO:0000256" key="4">
    <source>
        <dbReference type="ARBA" id="ARBA00009868"/>
    </source>
</evidence>
<dbReference type="Pfam" id="PF14496">
    <property type="entry name" value="NEL"/>
    <property type="match status" value="1"/>
</dbReference>
<evidence type="ECO:0000313" key="16">
    <source>
        <dbReference type="EMBL" id="SDU93441.1"/>
    </source>
</evidence>
<keyword evidence="16" id="KW-0436">Ligase</keyword>
<evidence type="ECO:0000256" key="12">
    <source>
        <dbReference type="ARBA" id="ARBA00023026"/>
    </source>
</evidence>
<dbReference type="Proteomes" id="UP000198600">
    <property type="component" value="Chromosome I"/>
</dbReference>
<evidence type="ECO:0000259" key="15">
    <source>
        <dbReference type="PROSITE" id="PS52053"/>
    </source>
</evidence>
<dbReference type="GO" id="GO:0016874">
    <property type="term" value="F:ligase activity"/>
    <property type="evidence" value="ECO:0007669"/>
    <property type="project" value="UniProtKB-KW"/>
</dbReference>
<keyword evidence="10 14" id="KW-0833">Ubl conjugation pathway</keyword>
<evidence type="ECO:0000256" key="6">
    <source>
        <dbReference type="ARBA" id="ARBA00022525"/>
    </source>
</evidence>
<keyword evidence="7" id="KW-0433">Leucine-rich repeat</keyword>
<evidence type="ECO:0000256" key="1">
    <source>
        <dbReference type="ARBA" id="ARBA00000900"/>
    </source>
</evidence>
<dbReference type="PANTHER" id="PTHR47114">
    <property type="match status" value="1"/>
</dbReference>
<evidence type="ECO:0000256" key="14">
    <source>
        <dbReference type="PROSITE-ProRule" id="PRU01398"/>
    </source>
</evidence>
<dbReference type="STRING" id="46679.SAMN05216202_1862"/>